<gene>
    <name evidence="9" type="ORF">P7M15_04950</name>
</gene>
<comment type="caution">
    <text evidence="9">The sequence shown here is derived from an EMBL/GenBank/DDBJ whole genome shotgun (WGS) entry which is preliminary data.</text>
</comment>
<sequence>MTDISPKQRDITRLCVQVAALQLQHGLESAQVVQMTMRLGLALGVDSVECALTPDAVIITTLLNGHCLTTTRRVLDKGLNMQVITEVQRIIITAEHRIYNINMVKEKLNQIKPLRYNRWLVVFMIGLSCACFAHLAGGDWTIFSITFAASALAMFVRQEFTKRHFNPLIVFAVTAFVASLISGLALKFDLGNNPQIALASSVLLLVPGFPLVNSIADILKGHINMGLARWSLATVLTFGACMGIVLALNVLNISQWGN</sequence>
<evidence type="ECO:0000256" key="5">
    <source>
        <dbReference type="ARBA" id="ARBA00023136"/>
    </source>
</evidence>
<comment type="similarity">
    <text evidence="6">Belongs to the ThrE exporter (TC 2.A.79) family.</text>
</comment>
<accession>A0AAW6Q8E7</accession>
<evidence type="ECO:0000256" key="6">
    <source>
        <dbReference type="ARBA" id="ARBA00034125"/>
    </source>
</evidence>
<evidence type="ECO:0000256" key="2">
    <source>
        <dbReference type="ARBA" id="ARBA00022475"/>
    </source>
</evidence>
<keyword evidence="2" id="KW-1003">Cell membrane</keyword>
<dbReference type="GO" id="GO:0015744">
    <property type="term" value="P:succinate transport"/>
    <property type="evidence" value="ECO:0007669"/>
    <property type="project" value="TreeGrafter"/>
</dbReference>
<dbReference type="PANTHER" id="PTHR34390:SF2">
    <property type="entry name" value="SUCCINATE TRANSPORTER SUBUNIT YJJP-RELATED"/>
    <property type="match status" value="1"/>
</dbReference>
<feature type="transmembrane region" description="Helical" evidence="7">
    <location>
        <begin position="231"/>
        <end position="251"/>
    </location>
</feature>
<keyword evidence="5 7" id="KW-0472">Membrane</keyword>
<feature type="transmembrane region" description="Helical" evidence="7">
    <location>
        <begin position="141"/>
        <end position="156"/>
    </location>
</feature>
<protein>
    <submittedName>
        <fullName evidence="9">Threonine/serine exporter family protein</fullName>
    </submittedName>
</protein>
<evidence type="ECO:0000256" key="1">
    <source>
        <dbReference type="ARBA" id="ARBA00004651"/>
    </source>
</evidence>
<dbReference type="InterPro" id="IPR010619">
    <property type="entry name" value="ThrE-like_N"/>
</dbReference>
<keyword evidence="4 7" id="KW-1133">Transmembrane helix</keyword>
<evidence type="ECO:0000256" key="7">
    <source>
        <dbReference type="SAM" id="Phobius"/>
    </source>
</evidence>
<feature type="transmembrane region" description="Helical" evidence="7">
    <location>
        <begin position="198"/>
        <end position="219"/>
    </location>
</feature>
<dbReference type="InterPro" id="IPR050539">
    <property type="entry name" value="ThrE_Dicarb/AminoAcid_Exp"/>
</dbReference>
<dbReference type="AlphaFoldDB" id="A0AAW6Q8E7"/>
<dbReference type="EMBL" id="JARQTW010000008">
    <property type="protein sequence ID" value="MDG2949869.1"/>
    <property type="molecule type" value="Genomic_DNA"/>
</dbReference>
<evidence type="ECO:0000313" key="9">
    <source>
        <dbReference type="EMBL" id="MDG2949869.1"/>
    </source>
</evidence>
<organism evidence="9 10">
    <name type="scientific">Exercitatus varius</name>
    <dbReference type="NCBI Taxonomy" id="67857"/>
    <lineage>
        <taxon>Bacteria</taxon>
        <taxon>Pseudomonadati</taxon>
        <taxon>Pseudomonadota</taxon>
        <taxon>Gammaproteobacteria</taxon>
        <taxon>Pasteurellales</taxon>
        <taxon>Pasteurellaceae</taxon>
        <taxon>Exercitatus</taxon>
    </lineage>
</organism>
<dbReference type="Proteomes" id="UP001214976">
    <property type="component" value="Unassembled WGS sequence"/>
</dbReference>
<keyword evidence="3 7" id="KW-0812">Transmembrane</keyword>
<feature type="domain" description="Threonine/serine exporter-like N-terminal" evidence="8">
    <location>
        <begin position="13"/>
        <end position="250"/>
    </location>
</feature>
<comment type="subcellular location">
    <subcellularLocation>
        <location evidence="1">Cell membrane</location>
        <topology evidence="1">Multi-pass membrane protein</topology>
    </subcellularLocation>
</comment>
<dbReference type="PANTHER" id="PTHR34390">
    <property type="entry name" value="UPF0442 PROTEIN YJJB-RELATED"/>
    <property type="match status" value="1"/>
</dbReference>
<dbReference type="RefSeq" id="WP_317476998.1">
    <property type="nucleotide sequence ID" value="NZ_JARQTW010000008.1"/>
</dbReference>
<name>A0AAW6Q8E7_9PAST</name>
<dbReference type="Pfam" id="PF06738">
    <property type="entry name" value="ThrE"/>
    <property type="match status" value="1"/>
</dbReference>
<evidence type="ECO:0000259" key="8">
    <source>
        <dbReference type="Pfam" id="PF06738"/>
    </source>
</evidence>
<evidence type="ECO:0000256" key="4">
    <source>
        <dbReference type="ARBA" id="ARBA00022989"/>
    </source>
</evidence>
<dbReference type="GO" id="GO:0022857">
    <property type="term" value="F:transmembrane transporter activity"/>
    <property type="evidence" value="ECO:0007669"/>
    <property type="project" value="InterPro"/>
</dbReference>
<reference evidence="9" key="1">
    <citation type="submission" date="2023-03" db="EMBL/GenBank/DDBJ databases">
        <title>Classification of Bisgaard taxon 6 and taxon 10 as Exercitatus varius gen. nov., spec. nov.</title>
        <authorList>
            <person name="Christensen H."/>
        </authorList>
    </citation>
    <scope>NUCLEOTIDE SEQUENCE</scope>
    <source>
        <strain evidence="9">86116</strain>
    </source>
</reference>
<feature type="transmembrane region" description="Helical" evidence="7">
    <location>
        <begin position="116"/>
        <end position="135"/>
    </location>
</feature>
<evidence type="ECO:0000256" key="3">
    <source>
        <dbReference type="ARBA" id="ARBA00022692"/>
    </source>
</evidence>
<feature type="transmembrane region" description="Helical" evidence="7">
    <location>
        <begin position="168"/>
        <end position="186"/>
    </location>
</feature>
<evidence type="ECO:0000313" key="10">
    <source>
        <dbReference type="Proteomes" id="UP001214976"/>
    </source>
</evidence>
<proteinExistence type="inferred from homology"/>
<dbReference type="GO" id="GO:0005886">
    <property type="term" value="C:plasma membrane"/>
    <property type="evidence" value="ECO:0007669"/>
    <property type="project" value="UniProtKB-SubCell"/>
</dbReference>